<name>A0A805Z0I2_LACGA</name>
<dbReference type="InterPro" id="IPR003797">
    <property type="entry name" value="DegV"/>
</dbReference>
<dbReference type="InterPro" id="IPR050270">
    <property type="entry name" value="DegV_domain_contain"/>
</dbReference>
<evidence type="ECO:0000313" key="3">
    <source>
        <dbReference type="EMBL" id="ABJ60394.1"/>
    </source>
</evidence>
<evidence type="ECO:0008006" key="5">
    <source>
        <dbReference type="Google" id="ProtNLM"/>
    </source>
</evidence>
<evidence type="ECO:0000313" key="4">
    <source>
        <dbReference type="Proteomes" id="UP000000664"/>
    </source>
</evidence>
<protein>
    <recommendedName>
        <fullName evidence="5">DegV family protein</fullName>
    </recommendedName>
</protein>
<dbReference type="NCBIfam" id="TIGR00762">
    <property type="entry name" value="DegV"/>
    <property type="match status" value="1"/>
</dbReference>
<dbReference type="Proteomes" id="UP000000664">
    <property type="component" value="Chromosome"/>
</dbReference>
<dbReference type="EMBL" id="CP000413">
    <property type="protein sequence ID" value="ABJ60394.1"/>
    <property type="molecule type" value="Genomic_DNA"/>
</dbReference>
<comment type="function">
    <text evidence="1">May bind long-chain fatty acids, such as palmitate, and may play a role in lipid transport or fatty acid metabolism.</text>
</comment>
<sequence length="313" mass="35213">MEEINIMKIGVLTDSSSYLTKEQCEKYGIDILPIPIIWDNKEYLDLIDIGFHEFYKKLNSSTTLPTTSQPSIGTVKKYVEKYVAEGYTDLIIITLSSGISSFYSNVLSVANEETRINIHPFDCKITCAGEADAAILAGRLVKAGADINLIMHDLKDLRNTTDVRFMVDSLNHLKRTGRLSNAASFVGSILKIKPILSMDVQNEGKISAIAKERQYKRAYNHIKKDFNRLTANMPYPIQLTIFHADDEKREAAWVNDYQASFPKVKVDQSIIGPVVGVHVGQHTMAMIWCRDLDSYFDKNGQPLLNINSQAVED</sequence>
<dbReference type="InterPro" id="IPR043168">
    <property type="entry name" value="DegV_C"/>
</dbReference>
<dbReference type="PROSITE" id="PS51482">
    <property type="entry name" value="DEGV"/>
    <property type="match status" value="1"/>
</dbReference>
<evidence type="ECO:0000256" key="2">
    <source>
        <dbReference type="ARBA" id="ARBA00023121"/>
    </source>
</evidence>
<accession>A0A805Z0I2</accession>
<dbReference type="AlphaFoldDB" id="A0A805Z0I2"/>
<gene>
    <name evidence="3" type="ordered locus">LGAS_1018</name>
</gene>
<keyword evidence="2" id="KW-0446">Lipid-binding</keyword>
<dbReference type="Gene3D" id="3.40.50.10170">
    <property type="match status" value="1"/>
</dbReference>
<dbReference type="Pfam" id="PF02645">
    <property type="entry name" value="DegV"/>
    <property type="match status" value="1"/>
</dbReference>
<dbReference type="SUPFAM" id="SSF82549">
    <property type="entry name" value="DAK1/DegV-like"/>
    <property type="match status" value="1"/>
</dbReference>
<proteinExistence type="predicted"/>
<dbReference type="PANTHER" id="PTHR33434:SF2">
    <property type="entry name" value="FATTY ACID-BINDING PROTEIN TM_1468"/>
    <property type="match status" value="1"/>
</dbReference>
<reference evidence="3 4" key="1">
    <citation type="journal article" date="2006" name="Proc. Natl. Acad. Sci. U.S.A.">
        <title>Comparative genomics of the lactic acid bacteria.</title>
        <authorList>
            <person name="Makarova K."/>
            <person name="Slesarev A."/>
            <person name="Wolf Y."/>
            <person name="Sorokin A."/>
            <person name="Mirkin B."/>
            <person name="Koonin E."/>
            <person name="Pavlov A."/>
            <person name="Pavlova N."/>
            <person name="Karamychev V."/>
            <person name="Polouchine N."/>
            <person name="Shakhova V."/>
            <person name="Grigoriev I."/>
            <person name="Lou Y."/>
            <person name="Rohksar D."/>
            <person name="Lucas S."/>
            <person name="Huang K."/>
            <person name="Goodstein D.M."/>
            <person name="Hawkins T."/>
            <person name="Plengvidhya V."/>
            <person name="Welker D."/>
            <person name="Hughes J."/>
            <person name="Goh Y."/>
            <person name="Benson A."/>
            <person name="Baldwin K."/>
            <person name="Lee J.H."/>
            <person name="Diaz-Muniz I."/>
            <person name="Dosti B."/>
            <person name="Smeianov V."/>
            <person name="Wechter W."/>
            <person name="Barabote R."/>
            <person name="Lorca G."/>
            <person name="Altermann E."/>
            <person name="Barrangou R."/>
            <person name="Ganesan B."/>
            <person name="Xie Y."/>
            <person name="Rawsthorne H."/>
            <person name="Tamir D."/>
            <person name="Parker C."/>
            <person name="Breidt F."/>
            <person name="Broadbent J."/>
            <person name="Hutkins R."/>
            <person name="O'Sullivan D."/>
            <person name="Steele J."/>
            <person name="Unlu G."/>
            <person name="Saier M."/>
            <person name="Klaenhammer T."/>
            <person name="Richardson P."/>
            <person name="Kozyavkin S."/>
            <person name="Weimer B."/>
            <person name="Mills D."/>
        </authorList>
    </citation>
    <scope>NUCLEOTIDE SEQUENCE [LARGE SCALE GENOMIC DNA]</scope>
    <source>
        <strain evidence="4">ATCC 33323 / DSM 20243 / BCRC 14619 / CIP 102991 / JCM 1131 / KCTC 3163 / NCIMB 11718 / NCTC 13722 / AM63</strain>
    </source>
</reference>
<dbReference type="KEGG" id="lga:LGAS_1018"/>
<dbReference type="PANTHER" id="PTHR33434">
    <property type="entry name" value="DEGV DOMAIN-CONTAINING PROTEIN DR_1986-RELATED"/>
    <property type="match status" value="1"/>
</dbReference>
<evidence type="ECO:0000256" key="1">
    <source>
        <dbReference type="ARBA" id="ARBA00003238"/>
    </source>
</evidence>
<dbReference type="GO" id="GO:0008289">
    <property type="term" value="F:lipid binding"/>
    <property type="evidence" value="ECO:0007669"/>
    <property type="project" value="UniProtKB-KW"/>
</dbReference>
<organism evidence="3 4">
    <name type="scientific">Lactobacillus gasseri (strain ATCC 33323 / DSM 20243 / BCRC 14619 / CIP 102991 / JCM 1131 / KCTC 3163 / NCIMB 11718 / NCTC 13722 / AM63)</name>
    <dbReference type="NCBI Taxonomy" id="324831"/>
    <lineage>
        <taxon>Bacteria</taxon>
        <taxon>Bacillati</taxon>
        <taxon>Bacillota</taxon>
        <taxon>Bacilli</taxon>
        <taxon>Lactobacillales</taxon>
        <taxon>Lactobacillaceae</taxon>
        <taxon>Lactobacillus</taxon>
    </lineage>
</organism>
<dbReference type="Gene3D" id="3.30.1180.10">
    <property type="match status" value="1"/>
</dbReference>